<dbReference type="SUPFAM" id="SSF52151">
    <property type="entry name" value="FabD/lysophospholipase-like"/>
    <property type="match status" value="1"/>
</dbReference>
<evidence type="ECO:0000256" key="1">
    <source>
        <dbReference type="ARBA" id="ARBA00022450"/>
    </source>
</evidence>
<dbReference type="GO" id="GO:0006633">
    <property type="term" value="P:fatty acid biosynthetic process"/>
    <property type="evidence" value="ECO:0007669"/>
    <property type="project" value="TreeGrafter"/>
</dbReference>
<dbReference type="InterPro" id="IPR001227">
    <property type="entry name" value="Ac_transferase_dom_sf"/>
</dbReference>
<evidence type="ECO:0000313" key="4">
    <source>
        <dbReference type="EMBL" id="GJE92628.1"/>
    </source>
</evidence>
<dbReference type="InterPro" id="IPR016035">
    <property type="entry name" value="Acyl_Trfase/lysoPLipase"/>
</dbReference>
<dbReference type="PANTHER" id="PTHR43775:SF37">
    <property type="entry name" value="SI:DKEY-61P9.11"/>
    <property type="match status" value="1"/>
</dbReference>
<dbReference type="SUPFAM" id="SSF53901">
    <property type="entry name" value="Thiolase-like"/>
    <property type="match status" value="1"/>
</dbReference>
<dbReference type="InterPro" id="IPR050091">
    <property type="entry name" value="PKS_NRPS_Biosynth_Enz"/>
</dbReference>
<keyword evidence="1" id="KW-0596">Phosphopantetheine</keyword>
<organism evidence="4 5">
    <name type="scientific">Phanerochaete sordida</name>
    <dbReference type="NCBI Taxonomy" id="48140"/>
    <lineage>
        <taxon>Eukaryota</taxon>
        <taxon>Fungi</taxon>
        <taxon>Dikarya</taxon>
        <taxon>Basidiomycota</taxon>
        <taxon>Agaricomycotina</taxon>
        <taxon>Agaricomycetes</taxon>
        <taxon>Polyporales</taxon>
        <taxon>Phanerochaetaceae</taxon>
        <taxon>Phanerochaete</taxon>
    </lineage>
</organism>
<dbReference type="Pfam" id="PF02801">
    <property type="entry name" value="Ketoacyl-synt_C"/>
    <property type="match status" value="1"/>
</dbReference>
<keyword evidence="5" id="KW-1185">Reference proteome</keyword>
<dbReference type="InterPro" id="IPR016039">
    <property type="entry name" value="Thiolase-like"/>
</dbReference>
<sequence>MRADTDDPVELVALRAVLAPRPPAAPLFVTSAKENLGHAGASSVTASLAQLWRVWSVQPDAVARHSLKESTALNVADVPTLEDALRLVPGRA</sequence>
<dbReference type="AlphaFoldDB" id="A0A9P3GAT7"/>
<reference evidence="4 5" key="1">
    <citation type="submission" date="2021-08" db="EMBL/GenBank/DDBJ databases">
        <title>Draft Genome Sequence of Phanerochaete sordida strain YK-624.</title>
        <authorList>
            <person name="Mori T."/>
            <person name="Dohra H."/>
            <person name="Suzuki T."/>
            <person name="Kawagishi H."/>
            <person name="Hirai H."/>
        </authorList>
    </citation>
    <scope>NUCLEOTIDE SEQUENCE [LARGE SCALE GENOMIC DNA]</scope>
    <source>
        <strain evidence="4 5">YK-624</strain>
    </source>
</reference>
<accession>A0A9P3GAT7</accession>
<dbReference type="EMBL" id="BPQB01000027">
    <property type="protein sequence ID" value="GJE92628.1"/>
    <property type="molecule type" value="Genomic_DNA"/>
</dbReference>
<evidence type="ECO:0000313" key="5">
    <source>
        <dbReference type="Proteomes" id="UP000703269"/>
    </source>
</evidence>
<feature type="domain" description="Beta-ketoacyl synthase C-terminal" evidence="3">
    <location>
        <begin position="6"/>
        <end position="50"/>
    </location>
</feature>
<name>A0A9P3GAT7_9APHY</name>
<gene>
    <name evidence="4" type="ORF">PsYK624_087830</name>
</gene>
<dbReference type="Gene3D" id="3.40.366.10">
    <property type="entry name" value="Malonyl-Coenzyme A Acyl Carrier Protein, domain 2"/>
    <property type="match status" value="1"/>
</dbReference>
<dbReference type="InterPro" id="IPR014031">
    <property type="entry name" value="Ketoacyl_synth_C"/>
</dbReference>
<dbReference type="GO" id="GO:0004312">
    <property type="term" value="F:fatty acid synthase activity"/>
    <property type="evidence" value="ECO:0007669"/>
    <property type="project" value="TreeGrafter"/>
</dbReference>
<comment type="caution">
    <text evidence="4">The sequence shown here is derived from an EMBL/GenBank/DDBJ whole genome shotgun (WGS) entry which is preliminary data.</text>
</comment>
<dbReference type="PANTHER" id="PTHR43775">
    <property type="entry name" value="FATTY ACID SYNTHASE"/>
    <property type="match status" value="1"/>
</dbReference>
<evidence type="ECO:0000256" key="2">
    <source>
        <dbReference type="ARBA" id="ARBA00022553"/>
    </source>
</evidence>
<dbReference type="Proteomes" id="UP000703269">
    <property type="component" value="Unassembled WGS sequence"/>
</dbReference>
<proteinExistence type="predicted"/>
<protein>
    <recommendedName>
        <fullName evidence="3">Beta-ketoacyl synthase C-terminal domain-containing protein</fullName>
    </recommendedName>
</protein>
<evidence type="ECO:0000259" key="3">
    <source>
        <dbReference type="Pfam" id="PF02801"/>
    </source>
</evidence>
<keyword evidence="2" id="KW-0597">Phosphoprotein</keyword>